<protein>
    <submittedName>
        <fullName evidence="5">4'-phosphopantetheinyl transferase family protein</fullName>
    </submittedName>
</protein>
<dbReference type="InterPro" id="IPR008278">
    <property type="entry name" value="4-PPantetheinyl_Trfase_dom"/>
</dbReference>
<comment type="caution">
    <text evidence="5">The sequence shown here is derived from an EMBL/GenBank/DDBJ whole genome shotgun (WGS) entry which is preliminary data.</text>
</comment>
<proteinExistence type="inferred from homology"/>
<dbReference type="RefSeq" id="WP_380849403.1">
    <property type="nucleotide sequence ID" value="NZ_JBHSFP010000037.1"/>
</dbReference>
<organism evidence="5 6">
    <name type="scientific">Sphaerisporangium dianthi</name>
    <dbReference type="NCBI Taxonomy" id="1436120"/>
    <lineage>
        <taxon>Bacteria</taxon>
        <taxon>Bacillati</taxon>
        <taxon>Actinomycetota</taxon>
        <taxon>Actinomycetes</taxon>
        <taxon>Streptosporangiales</taxon>
        <taxon>Streptosporangiaceae</taxon>
        <taxon>Sphaerisporangium</taxon>
    </lineage>
</organism>
<feature type="domain" description="4'-phosphopantetheinyl transferase" evidence="4">
    <location>
        <begin position="88"/>
        <end position="167"/>
    </location>
</feature>
<keyword evidence="2 5" id="KW-0808">Transferase</keyword>
<gene>
    <name evidence="5" type="ORF">ACFO60_34560</name>
</gene>
<dbReference type="EMBL" id="JBHSFP010000037">
    <property type="protein sequence ID" value="MFC4535916.1"/>
    <property type="molecule type" value="Genomic_DNA"/>
</dbReference>
<name>A0ABV9CRL4_9ACTN</name>
<keyword evidence="6" id="KW-1185">Reference proteome</keyword>
<evidence type="ECO:0000256" key="3">
    <source>
        <dbReference type="SAM" id="Phobius"/>
    </source>
</evidence>
<feature type="transmembrane region" description="Helical" evidence="3">
    <location>
        <begin position="21"/>
        <end position="38"/>
    </location>
</feature>
<evidence type="ECO:0000259" key="4">
    <source>
        <dbReference type="Pfam" id="PF01648"/>
    </source>
</evidence>
<dbReference type="InterPro" id="IPR037143">
    <property type="entry name" value="4-PPantetheinyl_Trfase_dom_sf"/>
</dbReference>
<comment type="similarity">
    <text evidence="1">Belongs to the P-Pant transferase superfamily. Gsp/Sfp/HetI/AcpT family.</text>
</comment>
<keyword evidence="3" id="KW-1133">Transmembrane helix</keyword>
<dbReference type="GO" id="GO:0016740">
    <property type="term" value="F:transferase activity"/>
    <property type="evidence" value="ECO:0007669"/>
    <property type="project" value="UniProtKB-KW"/>
</dbReference>
<evidence type="ECO:0000313" key="6">
    <source>
        <dbReference type="Proteomes" id="UP001596004"/>
    </source>
</evidence>
<reference evidence="6" key="1">
    <citation type="journal article" date="2019" name="Int. J. Syst. Evol. Microbiol.">
        <title>The Global Catalogue of Microorganisms (GCM) 10K type strain sequencing project: providing services to taxonomists for standard genome sequencing and annotation.</title>
        <authorList>
            <consortium name="The Broad Institute Genomics Platform"/>
            <consortium name="The Broad Institute Genome Sequencing Center for Infectious Disease"/>
            <person name="Wu L."/>
            <person name="Ma J."/>
        </authorList>
    </citation>
    <scope>NUCLEOTIDE SEQUENCE [LARGE SCALE GENOMIC DNA]</scope>
    <source>
        <strain evidence="6">CGMCC 4.7132</strain>
    </source>
</reference>
<evidence type="ECO:0000256" key="1">
    <source>
        <dbReference type="ARBA" id="ARBA00010990"/>
    </source>
</evidence>
<keyword evidence="3" id="KW-0812">Transmembrane</keyword>
<dbReference type="SUPFAM" id="SSF56214">
    <property type="entry name" value="4'-phosphopantetheinyl transferase"/>
    <property type="match status" value="2"/>
</dbReference>
<evidence type="ECO:0000256" key="2">
    <source>
        <dbReference type="ARBA" id="ARBA00022679"/>
    </source>
</evidence>
<dbReference type="Proteomes" id="UP001596004">
    <property type="component" value="Unassembled WGS sequence"/>
</dbReference>
<evidence type="ECO:0000313" key="5">
    <source>
        <dbReference type="EMBL" id="MFC4535916.1"/>
    </source>
</evidence>
<sequence length="219" mass="23594">MSAAEAERLRGTRRRSDRDRFTVGAALIRLVVAGYLGGSPRAVEVDRSCDRCGLQHGRPRLPAAPELRTSLSHSGERVVLAVARHAEVGVDVEILTMSKDPGTLARRILSEAELDDWTRLPHHDRRPALKTYWTRKEALVKATGEGLRTPLSAITVSPPSAPAALIAWPGHPGVVGRTGMRALRGGEGYVAHLAVVGLPRPEVVERDAGPLLARGGWTP</sequence>
<dbReference type="Pfam" id="PF01648">
    <property type="entry name" value="ACPS"/>
    <property type="match status" value="1"/>
</dbReference>
<dbReference type="Gene3D" id="3.90.470.20">
    <property type="entry name" value="4'-phosphopantetheinyl transferase domain"/>
    <property type="match status" value="1"/>
</dbReference>
<dbReference type="PANTHER" id="PTHR12215:SF10">
    <property type="entry name" value="L-AMINOADIPATE-SEMIALDEHYDE DEHYDROGENASE-PHOSPHOPANTETHEINYL TRANSFERASE"/>
    <property type="match status" value="1"/>
</dbReference>
<dbReference type="InterPro" id="IPR050559">
    <property type="entry name" value="P-Pant_transferase_sf"/>
</dbReference>
<accession>A0ABV9CRL4</accession>
<dbReference type="PANTHER" id="PTHR12215">
    <property type="entry name" value="PHOSPHOPANTETHEINE TRANSFERASE"/>
    <property type="match status" value="1"/>
</dbReference>
<keyword evidence="3" id="KW-0472">Membrane</keyword>